<feature type="transmembrane region" description="Helical" evidence="1">
    <location>
        <begin position="6"/>
        <end position="27"/>
    </location>
</feature>
<dbReference type="Proteomes" id="UP000611762">
    <property type="component" value="Unassembled WGS sequence"/>
</dbReference>
<keyword evidence="1" id="KW-1133">Transmembrane helix</keyword>
<evidence type="ECO:0000313" key="3">
    <source>
        <dbReference type="Proteomes" id="UP000611762"/>
    </source>
</evidence>
<dbReference type="InterPro" id="IPR032111">
    <property type="entry name" value="Clostridium_phage_holin"/>
</dbReference>
<name>A0A926HU99_9FIRM</name>
<sequence length="97" mass="10568">MFDVLNELICPELLVLVPVLYLIGFALKKSAFKDKHIPWLLGVVGILLSTVYLIANSEVVGWRDVLAVLFAGITQGVLVAGASVYVNQLAKQKGEKE</sequence>
<protein>
    <submittedName>
        <fullName evidence="2">Phage holin family protein</fullName>
    </submittedName>
</protein>
<organism evidence="2 3">
    <name type="scientific">Congzhengia minquanensis</name>
    <dbReference type="NCBI Taxonomy" id="2763657"/>
    <lineage>
        <taxon>Bacteria</taxon>
        <taxon>Bacillati</taxon>
        <taxon>Bacillota</taxon>
        <taxon>Clostridia</taxon>
        <taxon>Eubacteriales</taxon>
        <taxon>Oscillospiraceae</taxon>
        <taxon>Congzhengia</taxon>
    </lineage>
</organism>
<keyword evidence="1" id="KW-0812">Transmembrane</keyword>
<dbReference type="AlphaFoldDB" id="A0A926HU99"/>
<evidence type="ECO:0000256" key="1">
    <source>
        <dbReference type="SAM" id="Phobius"/>
    </source>
</evidence>
<reference evidence="2" key="1">
    <citation type="submission" date="2020-08" db="EMBL/GenBank/DDBJ databases">
        <title>Genome public.</title>
        <authorList>
            <person name="Liu C."/>
            <person name="Sun Q."/>
        </authorList>
    </citation>
    <scope>NUCLEOTIDE SEQUENCE</scope>
    <source>
        <strain evidence="2">H8</strain>
    </source>
</reference>
<dbReference type="Pfam" id="PF16079">
    <property type="entry name" value="Phage_holin_5_2"/>
    <property type="match status" value="1"/>
</dbReference>
<gene>
    <name evidence="2" type="ORF">H8698_05175</name>
</gene>
<keyword evidence="1" id="KW-0472">Membrane</keyword>
<feature type="transmembrane region" description="Helical" evidence="1">
    <location>
        <begin position="39"/>
        <end position="55"/>
    </location>
</feature>
<accession>A0A926HU99</accession>
<keyword evidence="3" id="KW-1185">Reference proteome</keyword>
<feature type="transmembrane region" description="Helical" evidence="1">
    <location>
        <begin position="67"/>
        <end position="86"/>
    </location>
</feature>
<comment type="caution">
    <text evidence="2">The sequence shown here is derived from an EMBL/GenBank/DDBJ whole genome shotgun (WGS) entry which is preliminary data.</text>
</comment>
<evidence type="ECO:0000313" key="2">
    <source>
        <dbReference type="EMBL" id="MBC8540362.1"/>
    </source>
</evidence>
<dbReference type="EMBL" id="JACRSU010000001">
    <property type="protein sequence ID" value="MBC8540362.1"/>
    <property type="molecule type" value="Genomic_DNA"/>
</dbReference>
<dbReference type="RefSeq" id="WP_249311481.1">
    <property type="nucleotide sequence ID" value="NZ_JACRSU010000001.1"/>
</dbReference>
<proteinExistence type="predicted"/>